<gene>
    <name evidence="1" type="ORF">CR513_16673</name>
</gene>
<name>A0A371HBL2_MUCPR</name>
<comment type="caution">
    <text evidence="1">The sequence shown here is derived from an EMBL/GenBank/DDBJ whole genome shotgun (WGS) entry which is preliminary data.</text>
</comment>
<sequence>MSLLDILKYKKVTNVTLKILHSSPQKMMQSIHLQSFLLLISILQHPLFKTSSVSLRKISISIILENFKHLNLLQTIFKAPNCFSQSYHRLSLIQYAYTSTLSFVSIPKMAMIEEIQVLESNHTWTLAPLPWDDFGPYTWDADGFSLLK</sequence>
<keyword evidence="2" id="KW-1185">Reference proteome</keyword>
<dbReference type="Proteomes" id="UP000257109">
    <property type="component" value="Unassembled WGS sequence"/>
</dbReference>
<accession>A0A371HBL2</accession>
<dbReference type="AlphaFoldDB" id="A0A371HBL2"/>
<feature type="non-terminal residue" evidence="1">
    <location>
        <position position="1"/>
    </location>
</feature>
<organism evidence="1 2">
    <name type="scientific">Mucuna pruriens</name>
    <name type="common">Velvet bean</name>
    <name type="synonym">Dolichos pruriens</name>
    <dbReference type="NCBI Taxonomy" id="157652"/>
    <lineage>
        <taxon>Eukaryota</taxon>
        <taxon>Viridiplantae</taxon>
        <taxon>Streptophyta</taxon>
        <taxon>Embryophyta</taxon>
        <taxon>Tracheophyta</taxon>
        <taxon>Spermatophyta</taxon>
        <taxon>Magnoliopsida</taxon>
        <taxon>eudicotyledons</taxon>
        <taxon>Gunneridae</taxon>
        <taxon>Pentapetalae</taxon>
        <taxon>rosids</taxon>
        <taxon>fabids</taxon>
        <taxon>Fabales</taxon>
        <taxon>Fabaceae</taxon>
        <taxon>Papilionoideae</taxon>
        <taxon>50 kb inversion clade</taxon>
        <taxon>NPAAA clade</taxon>
        <taxon>indigoferoid/millettioid clade</taxon>
        <taxon>Phaseoleae</taxon>
        <taxon>Mucuna</taxon>
    </lineage>
</organism>
<dbReference type="EMBL" id="QJKJ01003057">
    <property type="protein sequence ID" value="RDY00172.1"/>
    <property type="molecule type" value="Genomic_DNA"/>
</dbReference>
<proteinExistence type="predicted"/>
<protein>
    <submittedName>
        <fullName evidence="1">Uncharacterized protein</fullName>
    </submittedName>
</protein>
<reference evidence="1" key="1">
    <citation type="submission" date="2018-05" db="EMBL/GenBank/DDBJ databases">
        <title>Draft genome of Mucuna pruriens seed.</title>
        <authorList>
            <person name="Nnadi N.E."/>
            <person name="Vos R."/>
            <person name="Hasami M.H."/>
            <person name="Devisetty U.K."/>
            <person name="Aguiy J.C."/>
        </authorList>
    </citation>
    <scope>NUCLEOTIDE SEQUENCE [LARGE SCALE GENOMIC DNA]</scope>
    <source>
        <strain evidence="1">JCA_2017</strain>
    </source>
</reference>
<evidence type="ECO:0000313" key="2">
    <source>
        <dbReference type="Proteomes" id="UP000257109"/>
    </source>
</evidence>
<evidence type="ECO:0000313" key="1">
    <source>
        <dbReference type="EMBL" id="RDY00172.1"/>
    </source>
</evidence>